<evidence type="ECO:0000256" key="1">
    <source>
        <dbReference type="ARBA" id="ARBA00023242"/>
    </source>
</evidence>
<protein>
    <recommendedName>
        <fullName evidence="3">SCAN box domain-containing protein</fullName>
    </recommendedName>
</protein>
<evidence type="ECO:0000259" key="3">
    <source>
        <dbReference type="PROSITE" id="PS50804"/>
    </source>
</evidence>
<keyword evidence="1" id="KW-0539">Nucleus</keyword>
<dbReference type="InterPro" id="IPR003309">
    <property type="entry name" value="SCAN_dom"/>
</dbReference>
<dbReference type="CDD" id="cd07936">
    <property type="entry name" value="SCAN"/>
    <property type="match status" value="1"/>
</dbReference>
<evidence type="ECO:0000313" key="5">
    <source>
        <dbReference type="Proteomes" id="UP000694545"/>
    </source>
</evidence>
<dbReference type="PANTHER" id="PTHR45935:SF15">
    <property type="entry name" value="SCAN BOX DOMAIN-CONTAINING PROTEIN"/>
    <property type="match status" value="1"/>
</dbReference>
<feature type="region of interest" description="Disordered" evidence="2">
    <location>
        <begin position="133"/>
        <end position="160"/>
    </location>
</feature>
<dbReference type="PROSITE" id="PS50804">
    <property type="entry name" value="SCAN_BOX"/>
    <property type="match status" value="1"/>
</dbReference>
<dbReference type="SUPFAM" id="SSF47353">
    <property type="entry name" value="Retrovirus capsid dimerization domain-like"/>
    <property type="match status" value="1"/>
</dbReference>
<reference evidence="4" key="1">
    <citation type="submission" date="2025-08" db="UniProtKB">
        <authorList>
            <consortium name="Ensembl"/>
        </authorList>
    </citation>
    <scope>IDENTIFICATION</scope>
</reference>
<proteinExistence type="predicted"/>
<dbReference type="InterPro" id="IPR038269">
    <property type="entry name" value="SCAN_sf"/>
</dbReference>
<dbReference type="InterPro" id="IPR050916">
    <property type="entry name" value="SCAN-C2H2_zinc_finger"/>
</dbReference>
<feature type="domain" description="SCAN box" evidence="3">
    <location>
        <begin position="22"/>
        <end position="100"/>
    </location>
</feature>
<keyword evidence="5" id="KW-1185">Reference proteome</keyword>
<dbReference type="Gene3D" id="1.10.4020.10">
    <property type="entry name" value="DNA breaking-rejoining enzymes"/>
    <property type="match status" value="1"/>
</dbReference>
<dbReference type="Pfam" id="PF02023">
    <property type="entry name" value="SCAN"/>
    <property type="match status" value="1"/>
</dbReference>
<dbReference type="Ensembl" id="ENSVKKT00000009567.1">
    <property type="protein sequence ID" value="ENSVKKP00000009333.1"/>
    <property type="gene ID" value="ENSVKKG00000006613.1"/>
</dbReference>
<dbReference type="OMA" id="SEANCAK"/>
<name>A0A8D2J6R5_VARKO</name>
<organism evidence="4 5">
    <name type="scientific">Varanus komodoensis</name>
    <name type="common">Komodo dragon</name>
    <dbReference type="NCBI Taxonomy" id="61221"/>
    <lineage>
        <taxon>Eukaryota</taxon>
        <taxon>Metazoa</taxon>
        <taxon>Chordata</taxon>
        <taxon>Craniata</taxon>
        <taxon>Vertebrata</taxon>
        <taxon>Euteleostomi</taxon>
        <taxon>Lepidosauria</taxon>
        <taxon>Squamata</taxon>
        <taxon>Bifurcata</taxon>
        <taxon>Unidentata</taxon>
        <taxon>Episquamata</taxon>
        <taxon>Toxicofera</taxon>
        <taxon>Anguimorpha</taxon>
        <taxon>Paleoanguimorpha</taxon>
        <taxon>Varanoidea</taxon>
        <taxon>Varanidae</taxon>
        <taxon>Varanus</taxon>
    </lineage>
</organism>
<evidence type="ECO:0000313" key="4">
    <source>
        <dbReference type="Ensembl" id="ENSVKKP00000009333.1"/>
    </source>
</evidence>
<dbReference type="AlphaFoldDB" id="A0A8D2J6R5"/>
<sequence>EDYAKVRAALLRGEALRREKSRLLFRQFCYREAKGPRAVCGQLQVLCRQWLKVERHTKEQILELLILEQFLAVLPPEIQGWVRERGPETCSQAVALAEDFLLRQHGSQVALAAAAAFPKADRGPAQLCVETKEEEEAGVSSKRGFPGPASRPPSSVFPGL</sequence>
<evidence type="ECO:0000256" key="2">
    <source>
        <dbReference type="SAM" id="MobiDB-lite"/>
    </source>
</evidence>
<dbReference type="FunFam" id="1.10.4020.10:FF:000001">
    <property type="entry name" value="zinc finger protein 263 isoform X1"/>
    <property type="match status" value="1"/>
</dbReference>
<reference evidence="4" key="2">
    <citation type="submission" date="2025-09" db="UniProtKB">
        <authorList>
            <consortium name="Ensembl"/>
        </authorList>
    </citation>
    <scope>IDENTIFICATION</scope>
</reference>
<dbReference type="PANTHER" id="PTHR45935">
    <property type="entry name" value="PROTEIN ZBED8-RELATED"/>
    <property type="match status" value="1"/>
</dbReference>
<dbReference type="Proteomes" id="UP000694545">
    <property type="component" value="Unplaced"/>
</dbReference>
<dbReference type="SMART" id="SM00431">
    <property type="entry name" value="SCAN"/>
    <property type="match status" value="1"/>
</dbReference>
<accession>A0A8D2J6R5</accession>